<dbReference type="Pfam" id="PF01966">
    <property type="entry name" value="HD"/>
    <property type="match status" value="1"/>
</dbReference>
<dbReference type="RefSeq" id="WP_353543115.1">
    <property type="nucleotide sequence ID" value="NZ_BAABRN010000039.1"/>
</dbReference>
<feature type="domain" description="HD/PDEase" evidence="1">
    <location>
        <begin position="20"/>
        <end position="151"/>
    </location>
</feature>
<dbReference type="InterPro" id="IPR006674">
    <property type="entry name" value="HD_domain"/>
</dbReference>
<accession>A0ABP9VD33</accession>
<dbReference type="InterPro" id="IPR003607">
    <property type="entry name" value="HD/PDEase_dom"/>
</dbReference>
<dbReference type="EMBL" id="BAABRN010000039">
    <property type="protein sequence ID" value="GAA5503142.1"/>
    <property type="molecule type" value="Genomic_DNA"/>
</dbReference>
<evidence type="ECO:0000259" key="1">
    <source>
        <dbReference type="SMART" id="SM00471"/>
    </source>
</evidence>
<name>A0ABP9VD33_9DEIO</name>
<proteinExistence type="predicted"/>
<dbReference type="SMART" id="SM00471">
    <property type="entry name" value="HDc"/>
    <property type="match status" value="1"/>
</dbReference>
<dbReference type="CDD" id="cd00077">
    <property type="entry name" value="HDc"/>
    <property type="match status" value="1"/>
</dbReference>
<comment type="caution">
    <text evidence="2">The sequence shown here is derived from an EMBL/GenBank/DDBJ whole genome shotgun (WGS) entry which is preliminary data.</text>
</comment>
<protein>
    <recommendedName>
        <fullName evidence="1">HD/PDEase domain-containing protein</fullName>
    </recommendedName>
</protein>
<evidence type="ECO:0000313" key="2">
    <source>
        <dbReference type="EMBL" id="GAA5503142.1"/>
    </source>
</evidence>
<dbReference type="Gene3D" id="1.10.3210.10">
    <property type="entry name" value="Hypothetical protein af1432"/>
    <property type="match status" value="1"/>
</dbReference>
<sequence length="200" mass="22369">MTLPDPATAEALLREAEKLNAGPWVQHSRNVALAARFIAERHPDLDPERAHTLGLLHDIGRRTGPNKDRHILDGYEYLLGLGYPDAARIALTHSFVIPDLDTLQGDWDGTPAEWERLVQALAQAEFTEGDRLLQLGDMLALADGFCTVQERVVDVALRYSVNEKTPDKWRAQLALKGHFDQVCGVNIYQLLPELCERLLA</sequence>
<gene>
    <name evidence="2" type="ORF">Dxin01_02891</name>
</gene>
<reference evidence="2 3" key="1">
    <citation type="submission" date="2024-02" db="EMBL/GenBank/DDBJ databases">
        <title>Deinococcus xinjiangensis NBRC 107630.</title>
        <authorList>
            <person name="Ichikawa N."/>
            <person name="Katano-Makiyama Y."/>
            <person name="Hidaka K."/>
        </authorList>
    </citation>
    <scope>NUCLEOTIDE SEQUENCE [LARGE SCALE GENOMIC DNA]</scope>
    <source>
        <strain evidence="2 3">NBRC 107630</strain>
    </source>
</reference>
<organism evidence="2 3">
    <name type="scientific">Deinococcus xinjiangensis</name>
    <dbReference type="NCBI Taxonomy" id="457454"/>
    <lineage>
        <taxon>Bacteria</taxon>
        <taxon>Thermotogati</taxon>
        <taxon>Deinococcota</taxon>
        <taxon>Deinococci</taxon>
        <taxon>Deinococcales</taxon>
        <taxon>Deinococcaceae</taxon>
        <taxon>Deinococcus</taxon>
    </lineage>
</organism>
<keyword evidence="3" id="KW-1185">Reference proteome</keyword>
<dbReference type="SUPFAM" id="SSF109604">
    <property type="entry name" value="HD-domain/PDEase-like"/>
    <property type="match status" value="1"/>
</dbReference>
<evidence type="ECO:0000313" key="3">
    <source>
        <dbReference type="Proteomes" id="UP001458946"/>
    </source>
</evidence>
<dbReference type="Proteomes" id="UP001458946">
    <property type="component" value="Unassembled WGS sequence"/>
</dbReference>